<evidence type="ECO:0000313" key="2">
    <source>
        <dbReference type="Proteomes" id="UP000036681"/>
    </source>
</evidence>
<sequence length="106" mass="11791">MAASRKGFAFLPPSPLFFPSSILSSSSHFISAGEVFSFGYMRRFWISTLSTFLTTPHKCIKSTTLPKYLFRGAYAVILYLASALLSVSPSTMLSNRSDLMTHFFTT</sequence>
<dbReference type="WBParaSite" id="ALUE_0002074901-mRNA-1">
    <property type="protein sequence ID" value="ALUE_0002074901-mRNA-1"/>
    <property type="gene ID" value="ALUE_0002074901"/>
</dbReference>
<keyword evidence="1" id="KW-0812">Transmembrane</keyword>
<dbReference type="Proteomes" id="UP000036681">
    <property type="component" value="Unplaced"/>
</dbReference>
<evidence type="ECO:0000256" key="1">
    <source>
        <dbReference type="SAM" id="Phobius"/>
    </source>
</evidence>
<evidence type="ECO:0000313" key="3">
    <source>
        <dbReference type="WBParaSite" id="ALUE_0002074901-mRNA-1"/>
    </source>
</evidence>
<protein>
    <submittedName>
        <fullName evidence="3">Secreted protein</fullName>
    </submittedName>
</protein>
<keyword evidence="2" id="KW-1185">Reference proteome</keyword>
<organism evidence="2 3">
    <name type="scientific">Ascaris lumbricoides</name>
    <name type="common">Giant roundworm</name>
    <dbReference type="NCBI Taxonomy" id="6252"/>
    <lineage>
        <taxon>Eukaryota</taxon>
        <taxon>Metazoa</taxon>
        <taxon>Ecdysozoa</taxon>
        <taxon>Nematoda</taxon>
        <taxon>Chromadorea</taxon>
        <taxon>Rhabditida</taxon>
        <taxon>Spirurina</taxon>
        <taxon>Ascaridomorpha</taxon>
        <taxon>Ascaridoidea</taxon>
        <taxon>Ascarididae</taxon>
        <taxon>Ascaris</taxon>
    </lineage>
</organism>
<accession>A0A0M3IPS1</accession>
<dbReference type="AlphaFoldDB" id="A0A0M3IPS1"/>
<keyword evidence="1" id="KW-0472">Membrane</keyword>
<keyword evidence="1" id="KW-1133">Transmembrane helix</keyword>
<reference evidence="3" key="1">
    <citation type="submission" date="2017-02" db="UniProtKB">
        <authorList>
            <consortium name="WormBaseParasite"/>
        </authorList>
    </citation>
    <scope>IDENTIFICATION</scope>
</reference>
<proteinExistence type="predicted"/>
<name>A0A0M3IPS1_ASCLU</name>
<feature type="transmembrane region" description="Helical" evidence="1">
    <location>
        <begin position="68"/>
        <end position="87"/>
    </location>
</feature>